<sequence>MTLLGKRGEALQELMNFCVVVPVFLAMGFSLSFGGGVTGYKTFYTSFPRIDTTTTKGAVKSHNSLIQGTTVSSLNLGAAMGCLSTMYLGNRLGRRRTVMLGAIVTLVGTVLQCSAFELPQLIVARRKSPTI</sequence>
<dbReference type="Gene3D" id="1.20.1250.20">
    <property type="entry name" value="MFS general substrate transporter like domains"/>
    <property type="match status" value="1"/>
</dbReference>
<dbReference type="KEGG" id="ksn:90830022"/>
<organism evidence="8 9">
    <name type="scientific">Kwoniella shandongensis</name>
    <dbReference type="NCBI Taxonomy" id="1734106"/>
    <lineage>
        <taxon>Eukaryota</taxon>
        <taxon>Fungi</taxon>
        <taxon>Dikarya</taxon>
        <taxon>Basidiomycota</taxon>
        <taxon>Agaricomycotina</taxon>
        <taxon>Tremellomycetes</taxon>
        <taxon>Tremellales</taxon>
        <taxon>Cryptococcaceae</taxon>
        <taxon>Kwoniella</taxon>
    </lineage>
</organism>
<dbReference type="GeneID" id="90830022"/>
<keyword evidence="9" id="KW-1185">Reference proteome</keyword>
<evidence type="ECO:0000256" key="6">
    <source>
        <dbReference type="SAM" id="Phobius"/>
    </source>
</evidence>
<evidence type="ECO:0000256" key="5">
    <source>
        <dbReference type="ARBA" id="ARBA00023136"/>
    </source>
</evidence>
<dbReference type="AlphaFoldDB" id="A0AAJ8N0H6"/>
<evidence type="ECO:0000256" key="4">
    <source>
        <dbReference type="ARBA" id="ARBA00022989"/>
    </source>
</evidence>
<keyword evidence="5 6" id="KW-0472">Membrane</keyword>
<accession>A0AAJ8N0H6</accession>
<evidence type="ECO:0000256" key="3">
    <source>
        <dbReference type="ARBA" id="ARBA00022692"/>
    </source>
</evidence>
<dbReference type="InterPro" id="IPR050360">
    <property type="entry name" value="MFS_Sugar_Transporters"/>
</dbReference>
<comment type="subcellular location">
    <subcellularLocation>
        <location evidence="1">Membrane</location>
        <topology evidence="1">Multi-pass membrane protein</topology>
    </subcellularLocation>
</comment>
<dbReference type="PANTHER" id="PTHR48022:SF45">
    <property type="entry name" value="MAJOR FACILITATOR SUPERFAMILY (MFS) PROFILE DOMAIN-CONTAINING PROTEIN-RELATED"/>
    <property type="match status" value="1"/>
</dbReference>
<dbReference type="GO" id="GO:0005351">
    <property type="term" value="F:carbohydrate:proton symporter activity"/>
    <property type="evidence" value="ECO:0007669"/>
    <property type="project" value="TreeGrafter"/>
</dbReference>
<dbReference type="RefSeq" id="XP_065823891.1">
    <property type="nucleotide sequence ID" value="XM_065967819.1"/>
</dbReference>
<dbReference type="PROSITE" id="PS50850">
    <property type="entry name" value="MFS"/>
    <property type="match status" value="1"/>
</dbReference>
<feature type="transmembrane region" description="Helical" evidence="6">
    <location>
        <begin position="14"/>
        <end position="33"/>
    </location>
</feature>
<evidence type="ECO:0000256" key="2">
    <source>
        <dbReference type="ARBA" id="ARBA00010992"/>
    </source>
</evidence>
<dbReference type="PANTHER" id="PTHR48022">
    <property type="entry name" value="PLASTIDIC GLUCOSE TRANSPORTER 4"/>
    <property type="match status" value="1"/>
</dbReference>
<gene>
    <name evidence="8" type="ORF">CI109_106309</name>
</gene>
<dbReference type="InterPro" id="IPR020846">
    <property type="entry name" value="MFS_dom"/>
</dbReference>
<reference evidence="8" key="2">
    <citation type="submission" date="2024-01" db="EMBL/GenBank/DDBJ databases">
        <title>Comparative genomics of Cryptococcus and Kwoniella reveals pathogenesis evolution and contrasting modes of karyotype evolution via chromosome fusion or intercentromeric recombination.</title>
        <authorList>
            <person name="Coelho M.A."/>
            <person name="David-Palma M."/>
            <person name="Shea T."/>
            <person name="Bowers K."/>
            <person name="McGinley-Smith S."/>
            <person name="Mohammad A.W."/>
            <person name="Gnirke A."/>
            <person name="Yurkov A.M."/>
            <person name="Nowrousian M."/>
            <person name="Sun S."/>
            <person name="Cuomo C.A."/>
            <person name="Heitman J."/>
        </authorList>
    </citation>
    <scope>NUCLEOTIDE SEQUENCE</scope>
    <source>
        <strain evidence="8">CBS 12478</strain>
    </source>
</reference>
<reference evidence="8" key="1">
    <citation type="submission" date="2017-08" db="EMBL/GenBank/DDBJ databases">
        <authorList>
            <person name="Cuomo C."/>
            <person name="Billmyre B."/>
            <person name="Heitman J."/>
        </authorList>
    </citation>
    <scope>NUCLEOTIDE SEQUENCE</scope>
    <source>
        <strain evidence="8">CBS 12478</strain>
    </source>
</reference>
<dbReference type="Proteomes" id="UP000322225">
    <property type="component" value="Chromosome 12"/>
</dbReference>
<feature type="transmembrane region" description="Helical" evidence="6">
    <location>
        <begin position="100"/>
        <end position="122"/>
    </location>
</feature>
<dbReference type="GO" id="GO:0016020">
    <property type="term" value="C:membrane"/>
    <property type="evidence" value="ECO:0007669"/>
    <property type="project" value="UniProtKB-SubCell"/>
</dbReference>
<dbReference type="EMBL" id="CP144062">
    <property type="protein sequence ID" value="WWD21821.1"/>
    <property type="molecule type" value="Genomic_DNA"/>
</dbReference>
<evidence type="ECO:0000259" key="7">
    <source>
        <dbReference type="PROSITE" id="PS50850"/>
    </source>
</evidence>
<dbReference type="Pfam" id="PF00083">
    <property type="entry name" value="Sugar_tr"/>
    <property type="match status" value="1"/>
</dbReference>
<keyword evidence="3 6" id="KW-0812">Transmembrane</keyword>
<evidence type="ECO:0000313" key="9">
    <source>
        <dbReference type="Proteomes" id="UP000322225"/>
    </source>
</evidence>
<evidence type="ECO:0000313" key="8">
    <source>
        <dbReference type="EMBL" id="WWD21821.1"/>
    </source>
</evidence>
<name>A0AAJ8N0H6_9TREE</name>
<dbReference type="InterPro" id="IPR005828">
    <property type="entry name" value="MFS_sugar_transport-like"/>
</dbReference>
<dbReference type="InterPro" id="IPR036259">
    <property type="entry name" value="MFS_trans_sf"/>
</dbReference>
<protein>
    <recommendedName>
        <fullName evidence="7">Major facilitator superfamily (MFS) profile domain-containing protein</fullName>
    </recommendedName>
</protein>
<feature type="transmembrane region" description="Helical" evidence="6">
    <location>
        <begin position="65"/>
        <end position="88"/>
    </location>
</feature>
<evidence type="ECO:0000256" key="1">
    <source>
        <dbReference type="ARBA" id="ARBA00004141"/>
    </source>
</evidence>
<keyword evidence="4 6" id="KW-1133">Transmembrane helix</keyword>
<proteinExistence type="inferred from homology"/>
<comment type="similarity">
    <text evidence="2">Belongs to the major facilitator superfamily. Sugar transporter (TC 2.A.1.1) family.</text>
</comment>
<dbReference type="SUPFAM" id="SSF103473">
    <property type="entry name" value="MFS general substrate transporter"/>
    <property type="match status" value="1"/>
</dbReference>
<feature type="domain" description="Major facilitator superfamily (MFS) profile" evidence="7">
    <location>
        <begin position="20"/>
        <end position="131"/>
    </location>
</feature>